<dbReference type="InterPro" id="IPR011010">
    <property type="entry name" value="DNA_brk_join_enz"/>
</dbReference>
<dbReference type="OrthoDB" id="7615137at2"/>
<dbReference type="InterPro" id="IPR050808">
    <property type="entry name" value="Phage_Integrase"/>
</dbReference>
<dbReference type="Gene3D" id="1.10.443.10">
    <property type="entry name" value="Intergrase catalytic core"/>
    <property type="match status" value="1"/>
</dbReference>
<keyword evidence="10" id="KW-1185">Reference proteome</keyword>
<dbReference type="PROSITE" id="PS51898">
    <property type="entry name" value="TYR_RECOMBINASE"/>
    <property type="match status" value="1"/>
</dbReference>
<feature type="domain" description="Tyr recombinase" evidence="7">
    <location>
        <begin position="220"/>
        <end position="391"/>
    </location>
</feature>
<dbReference type="Pfam" id="PF13356">
    <property type="entry name" value="Arm-DNA-bind_3"/>
    <property type="match status" value="1"/>
</dbReference>
<dbReference type="AlphaFoldDB" id="A0A246JWT8"/>
<proteinExistence type="inferred from homology"/>
<dbReference type="EMBL" id="NISK01000002">
    <property type="protein sequence ID" value="OWQ97539.1"/>
    <property type="molecule type" value="Genomic_DNA"/>
</dbReference>
<evidence type="ECO:0000256" key="1">
    <source>
        <dbReference type="ARBA" id="ARBA00008857"/>
    </source>
</evidence>
<evidence type="ECO:0000256" key="5">
    <source>
        <dbReference type="PROSITE-ProRule" id="PRU01248"/>
    </source>
</evidence>
<protein>
    <submittedName>
        <fullName evidence="9">Integrase</fullName>
    </submittedName>
</protein>
<sequence length="405" mass="45632">MGSPDGYLLSDSDPENRPQDAESNASRLRLSGQVARRNEKGVARLYWDDLLPGFGLRVYATGTKRWIVQLRQRGVSRRITLGGPAHLNAGDARRAARGLLAKNALDGVPQRPARPLRSEPKFTDYIEEFWRDYARHWKRSTQQRNRTAIEKTLKPWFGRYRLASINRAHILEWKDSLHERQGVFNRALPVLAVMLGYAEGLGHRAKGSNPCRGIPRYKRQLPERYLTAKEYRRLAQALADREADWPDAVAAIRLLIYTGARRSEITSLHWEWIEPPYAHLPDSKTGPRRLYLNRQALAVLEARKRPEAGQGPILATRSGRVRALEHGWPILRRMAAIPDVRLHDLRHSFASVGIMDGISLARVGKLLGHVLPETTARYAHLADAAIADAAERVSGSIAAALGLRP</sequence>
<dbReference type="InterPro" id="IPR038488">
    <property type="entry name" value="Integrase_DNA-bd_sf"/>
</dbReference>
<dbReference type="GO" id="GO:0015074">
    <property type="term" value="P:DNA integration"/>
    <property type="evidence" value="ECO:0007669"/>
    <property type="project" value="UniProtKB-KW"/>
</dbReference>
<keyword evidence="3 5" id="KW-0238">DNA-binding</keyword>
<organism evidence="9 10">
    <name type="scientific">Sphingopyxis bauzanensis</name>
    <dbReference type="NCBI Taxonomy" id="651663"/>
    <lineage>
        <taxon>Bacteria</taxon>
        <taxon>Pseudomonadati</taxon>
        <taxon>Pseudomonadota</taxon>
        <taxon>Alphaproteobacteria</taxon>
        <taxon>Sphingomonadales</taxon>
        <taxon>Sphingomonadaceae</taxon>
        <taxon>Sphingopyxis</taxon>
    </lineage>
</organism>
<feature type="region of interest" description="Disordered" evidence="6">
    <location>
        <begin position="1"/>
        <end position="28"/>
    </location>
</feature>
<dbReference type="InterPro" id="IPR010998">
    <property type="entry name" value="Integrase_recombinase_N"/>
</dbReference>
<dbReference type="InterPro" id="IPR025166">
    <property type="entry name" value="Integrase_DNA_bind_dom"/>
</dbReference>
<keyword evidence="4" id="KW-0233">DNA recombination</keyword>
<dbReference type="SUPFAM" id="SSF56349">
    <property type="entry name" value="DNA breaking-rejoining enzymes"/>
    <property type="match status" value="1"/>
</dbReference>
<dbReference type="InterPro" id="IPR044068">
    <property type="entry name" value="CB"/>
</dbReference>
<dbReference type="RefSeq" id="WP_088441388.1">
    <property type="nucleotide sequence ID" value="NZ_BMMC01000013.1"/>
</dbReference>
<dbReference type="Gene3D" id="1.10.150.130">
    <property type="match status" value="1"/>
</dbReference>
<dbReference type="GO" id="GO:0006310">
    <property type="term" value="P:DNA recombination"/>
    <property type="evidence" value="ECO:0007669"/>
    <property type="project" value="UniProtKB-KW"/>
</dbReference>
<evidence type="ECO:0000256" key="4">
    <source>
        <dbReference type="ARBA" id="ARBA00023172"/>
    </source>
</evidence>
<dbReference type="Gene3D" id="3.30.160.390">
    <property type="entry name" value="Integrase, DNA-binding domain"/>
    <property type="match status" value="1"/>
</dbReference>
<dbReference type="Pfam" id="PF00589">
    <property type="entry name" value="Phage_integrase"/>
    <property type="match status" value="1"/>
</dbReference>
<evidence type="ECO:0000256" key="2">
    <source>
        <dbReference type="ARBA" id="ARBA00022908"/>
    </source>
</evidence>
<comment type="similarity">
    <text evidence="1">Belongs to the 'phage' integrase family.</text>
</comment>
<keyword evidence="2" id="KW-0229">DNA integration</keyword>
<feature type="domain" description="Core-binding (CB)" evidence="8">
    <location>
        <begin position="120"/>
        <end position="199"/>
    </location>
</feature>
<gene>
    <name evidence="9" type="ORF">CDQ92_11045</name>
</gene>
<dbReference type="PROSITE" id="PS51900">
    <property type="entry name" value="CB"/>
    <property type="match status" value="1"/>
</dbReference>
<accession>A0A246JWT8</accession>
<evidence type="ECO:0000259" key="7">
    <source>
        <dbReference type="PROSITE" id="PS51898"/>
    </source>
</evidence>
<evidence type="ECO:0000313" key="10">
    <source>
        <dbReference type="Proteomes" id="UP000197361"/>
    </source>
</evidence>
<dbReference type="PANTHER" id="PTHR30629">
    <property type="entry name" value="PROPHAGE INTEGRASE"/>
    <property type="match status" value="1"/>
</dbReference>
<dbReference type="Proteomes" id="UP000197361">
    <property type="component" value="Unassembled WGS sequence"/>
</dbReference>
<dbReference type="Pfam" id="PF14659">
    <property type="entry name" value="Phage_int_SAM_3"/>
    <property type="match status" value="1"/>
</dbReference>
<name>A0A246JWT8_9SPHN</name>
<reference evidence="9 10" key="1">
    <citation type="journal article" date="2010" name="Int. J. Syst. Evol. Microbiol.">
        <title>Sphingopyxis bauzanensis sp. nov., a psychrophilic bacterium isolated from soil.</title>
        <authorList>
            <person name="Zhang D.C."/>
            <person name="Liu H.C."/>
            <person name="Xin Y.H."/>
            <person name="Zhou Y.G."/>
            <person name="Schinner F."/>
            <person name="Margesin R."/>
        </authorList>
    </citation>
    <scope>NUCLEOTIDE SEQUENCE [LARGE SCALE GENOMIC DNA]</scope>
    <source>
        <strain evidence="9 10">DSM 22271</strain>
    </source>
</reference>
<comment type="caution">
    <text evidence="9">The sequence shown here is derived from an EMBL/GenBank/DDBJ whole genome shotgun (WGS) entry which is preliminary data.</text>
</comment>
<evidence type="ECO:0000313" key="9">
    <source>
        <dbReference type="EMBL" id="OWQ97539.1"/>
    </source>
</evidence>
<dbReference type="InterPro" id="IPR002104">
    <property type="entry name" value="Integrase_catalytic"/>
</dbReference>
<dbReference type="InterPro" id="IPR013762">
    <property type="entry name" value="Integrase-like_cat_sf"/>
</dbReference>
<evidence type="ECO:0000259" key="8">
    <source>
        <dbReference type="PROSITE" id="PS51900"/>
    </source>
</evidence>
<evidence type="ECO:0000256" key="3">
    <source>
        <dbReference type="ARBA" id="ARBA00023125"/>
    </source>
</evidence>
<evidence type="ECO:0000256" key="6">
    <source>
        <dbReference type="SAM" id="MobiDB-lite"/>
    </source>
</evidence>
<dbReference type="CDD" id="cd00796">
    <property type="entry name" value="INT_Rci_Hp1_C"/>
    <property type="match status" value="1"/>
</dbReference>
<dbReference type="InterPro" id="IPR004107">
    <property type="entry name" value="Integrase_SAM-like_N"/>
</dbReference>
<dbReference type="GO" id="GO:0003677">
    <property type="term" value="F:DNA binding"/>
    <property type="evidence" value="ECO:0007669"/>
    <property type="project" value="UniProtKB-UniRule"/>
</dbReference>
<dbReference type="PANTHER" id="PTHR30629:SF2">
    <property type="entry name" value="PROPHAGE INTEGRASE INTS-RELATED"/>
    <property type="match status" value="1"/>
</dbReference>